<name>A0A6G0ZDU5_APHCR</name>
<dbReference type="EMBL" id="VUJU01000680">
    <property type="protein sequence ID" value="KAF0768893.1"/>
    <property type="molecule type" value="Genomic_DNA"/>
</dbReference>
<reference evidence="3 4" key="1">
    <citation type="submission" date="2019-08" db="EMBL/GenBank/DDBJ databases">
        <title>Whole genome of Aphis craccivora.</title>
        <authorList>
            <person name="Voronova N.V."/>
            <person name="Shulinski R.S."/>
            <person name="Bandarenka Y.V."/>
            <person name="Zhorov D.G."/>
            <person name="Warner D."/>
        </authorList>
    </citation>
    <scope>NUCLEOTIDE SEQUENCE [LARGE SCALE GENOMIC DNA]</scope>
    <source>
        <strain evidence="3">180601</strain>
        <tissue evidence="3">Whole Body</tissue>
    </source>
</reference>
<evidence type="ECO:0000313" key="4">
    <source>
        <dbReference type="Proteomes" id="UP000478052"/>
    </source>
</evidence>
<sequence length="79" mass="8892">MKRPFSKTTKNNISKKAYPGAPTIKTPVTQPPLNNISYAESTKNKEKFSSTHISNILYPISFLILIPLSTLLSLFLRQL</sequence>
<feature type="region of interest" description="Disordered" evidence="1">
    <location>
        <begin position="1"/>
        <end position="30"/>
    </location>
</feature>
<dbReference type="Proteomes" id="UP000478052">
    <property type="component" value="Unassembled WGS sequence"/>
</dbReference>
<keyword evidence="4" id="KW-1185">Reference proteome</keyword>
<keyword evidence="2" id="KW-0812">Transmembrane</keyword>
<feature type="compositionally biased region" description="Polar residues" evidence="1">
    <location>
        <begin position="1"/>
        <end position="14"/>
    </location>
</feature>
<organism evidence="3 4">
    <name type="scientific">Aphis craccivora</name>
    <name type="common">Cowpea aphid</name>
    <dbReference type="NCBI Taxonomy" id="307492"/>
    <lineage>
        <taxon>Eukaryota</taxon>
        <taxon>Metazoa</taxon>
        <taxon>Ecdysozoa</taxon>
        <taxon>Arthropoda</taxon>
        <taxon>Hexapoda</taxon>
        <taxon>Insecta</taxon>
        <taxon>Pterygota</taxon>
        <taxon>Neoptera</taxon>
        <taxon>Paraneoptera</taxon>
        <taxon>Hemiptera</taxon>
        <taxon>Sternorrhyncha</taxon>
        <taxon>Aphidomorpha</taxon>
        <taxon>Aphidoidea</taxon>
        <taxon>Aphididae</taxon>
        <taxon>Aphidini</taxon>
        <taxon>Aphis</taxon>
        <taxon>Aphis</taxon>
    </lineage>
</organism>
<comment type="caution">
    <text evidence="3">The sequence shown here is derived from an EMBL/GenBank/DDBJ whole genome shotgun (WGS) entry which is preliminary data.</text>
</comment>
<accession>A0A6G0ZDU5</accession>
<keyword evidence="2" id="KW-1133">Transmembrane helix</keyword>
<evidence type="ECO:0000256" key="2">
    <source>
        <dbReference type="SAM" id="Phobius"/>
    </source>
</evidence>
<proteinExistence type="predicted"/>
<feature type="transmembrane region" description="Helical" evidence="2">
    <location>
        <begin position="56"/>
        <end position="76"/>
    </location>
</feature>
<keyword evidence="2" id="KW-0472">Membrane</keyword>
<evidence type="ECO:0000313" key="3">
    <source>
        <dbReference type="EMBL" id="KAF0768893.1"/>
    </source>
</evidence>
<dbReference type="AlphaFoldDB" id="A0A6G0ZDU5"/>
<evidence type="ECO:0000256" key="1">
    <source>
        <dbReference type="SAM" id="MobiDB-lite"/>
    </source>
</evidence>
<gene>
    <name evidence="3" type="ORF">FWK35_00001853</name>
</gene>
<protein>
    <submittedName>
        <fullName evidence="3">PRE C2HC domain-containing protein</fullName>
    </submittedName>
</protein>